<keyword evidence="3" id="KW-1185">Reference proteome</keyword>
<dbReference type="Gene3D" id="3.20.20.210">
    <property type="match status" value="1"/>
</dbReference>
<dbReference type="Proteomes" id="UP000184251">
    <property type="component" value="Unassembled WGS sequence"/>
</dbReference>
<sequence>MADMKKKSQEITQMFNDVYDMKMPKRVPISTWTDIAYAIEYCGYDVREAQWNMDIIEKVMDKTTEDFKSDVVPTVMIRFPQLYQILKAKNFVMGSDGFIQHPEVRSLEPEDYPEFNKDPYKFVNEKVLPRLYKGLDTTPEKRAMTFAKAFKTWADLMGQVGTFTAKAAEKHGVSPGGIGITLVEAPFDLVADQMRSFTGITIDIKRRGAMVAEACEAVLPMMLKGGALPNSNRYNRTFIPLHMGPFLNAKDFEKYYWPTFKKLCDGLAEKGVGMNIFVEQDWMRHMDYLEELPEGCLLWFEFGDPKLVKDRLGKKQIISGMYPVTLLRTGTKQQCIDKAKEVIDILAPGGNYIFNYDKDPLILADAKPENIIAVNEFVREYAVY</sequence>
<evidence type="ECO:0000313" key="3">
    <source>
        <dbReference type="Proteomes" id="UP000184251"/>
    </source>
</evidence>
<dbReference type="AlphaFoldDB" id="A0A1M4XLP6"/>
<accession>A0A1M4XLP6</accession>
<dbReference type="SUPFAM" id="SSF51726">
    <property type="entry name" value="UROD/MetE-like"/>
    <property type="match status" value="1"/>
</dbReference>
<name>A0A1M4XLP6_9FIRM</name>
<dbReference type="GO" id="GO:0004853">
    <property type="term" value="F:uroporphyrinogen decarboxylase activity"/>
    <property type="evidence" value="ECO:0007669"/>
    <property type="project" value="InterPro"/>
</dbReference>
<evidence type="ECO:0000259" key="1">
    <source>
        <dbReference type="Pfam" id="PF01208"/>
    </source>
</evidence>
<reference evidence="2 3" key="1">
    <citation type="submission" date="2016-11" db="EMBL/GenBank/DDBJ databases">
        <authorList>
            <person name="Jaros S."/>
            <person name="Januszkiewicz K."/>
            <person name="Wedrychowicz H."/>
        </authorList>
    </citation>
    <scope>NUCLEOTIDE SEQUENCE [LARGE SCALE GENOMIC DNA]</scope>
    <source>
        <strain evidence="2 3">DSM 14828</strain>
    </source>
</reference>
<organism evidence="2 3">
    <name type="scientific">Alkalibacter saccharofermentans DSM 14828</name>
    <dbReference type="NCBI Taxonomy" id="1120975"/>
    <lineage>
        <taxon>Bacteria</taxon>
        <taxon>Bacillati</taxon>
        <taxon>Bacillota</taxon>
        <taxon>Clostridia</taxon>
        <taxon>Eubacteriales</taxon>
        <taxon>Eubacteriaceae</taxon>
        <taxon>Alkalibacter</taxon>
    </lineage>
</organism>
<feature type="domain" description="Uroporphyrinogen decarboxylase (URO-D)" evidence="1">
    <location>
        <begin position="244"/>
        <end position="381"/>
    </location>
</feature>
<dbReference type="RefSeq" id="WP_084117114.1">
    <property type="nucleotide sequence ID" value="NZ_FQTU01000010.1"/>
</dbReference>
<dbReference type="InterPro" id="IPR000257">
    <property type="entry name" value="Uroporphyrinogen_deCOase"/>
</dbReference>
<evidence type="ECO:0000313" key="2">
    <source>
        <dbReference type="EMBL" id="SHE94494.1"/>
    </source>
</evidence>
<dbReference type="Pfam" id="PF01208">
    <property type="entry name" value="URO-D"/>
    <property type="match status" value="1"/>
</dbReference>
<dbReference type="InterPro" id="IPR038071">
    <property type="entry name" value="UROD/MetE-like_sf"/>
</dbReference>
<proteinExistence type="predicted"/>
<dbReference type="STRING" id="1120975.SAMN02746064_01535"/>
<dbReference type="GO" id="GO:0006779">
    <property type="term" value="P:porphyrin-containing compound biosynthetic process"/>
    <property type="evidence" value="ECO:0007669"/>
    <property type="project" value="InterPro"/>
</dbReference>
<gene>
    <name evidence="2" type="ORF">SAMN02746064_01535</name>
</gene>
<protein>
    <submittedName>
        <fullName evidence="2">Uroporphyrinogen-III decarboxylase</fullName>
    </submittedName>
</protein>
<dbReference type="EMBL" id="FQTU01000010">
    <property type="protein sequence ID" value="SHE94494.1"/>
    <property type="molecule type" value="Genomic_DNA"/>
</dbReference>